<dbReference type="PANTHER" id="PTHR47510:SF3">
    <property type="entry name" value="ENDO_EXONUCLEASE_PHOSPHATASE DOMAIN-CONTAINING PROTEIN"/>
    <property type="match status" value="1"/>
</dbReference>
<dbReference type="STRING" id="50429.A0A2B4SBW5"/>
<sequence length="427" mass="47987">MLTNLHDSLLKIVSSAPNAGIILAGDFNRADVSSLTNQFHLSQVVKIPIRGNRILDKIMTNLSDYYNAPADLPPFGLSDHCTFGLRPKARLKTNVPSKRVIGTRVSNSESKMAFGRYITGLDWSLIDTMDSVQDKYSVLSELIQIGLDSILPTKRVKIHQNDAPWISLRLKSLISRRQTAYHSRNKRLFNYYRNMLNSVMWAPSIAGGPDDIPNWVLRESALEVVQPEFVRLNPSFITGSMPEIWKYANVTPLAKVNNIEDIEKDLTPISLTPTLSKIAEHFAVQEHVKPVLKKLCPDQFGCIPGSSTTHALIGMFHNWTRALDGTGNCVRAFTLDYKKAFDLIGHSLLMAKLLQYDINPYIMNWIASFLSKRQQRVKLGHDCFSEWRSVRAGVSQGTKLGPWLFLVLLNDLSADTSNGDTTVYEIV</sequence>
<keyword evidence="3" id="KW-1185">Reference proteome</keyword>
<dbReference type="EMBL" id="LSMT01000135">
    <property type="protein sequence ID" value="PFX26077.1"/>
    <property type="molecule type" value="Genomic_DNA"/>
</dbReference>
<organism evidence="2 3">
    <name type="scientific">Stylophora pistillata</name>
    <name type="common">Smooth cauliflower coral</name>
    <dbReference type="NCBI Taxonomy" id="50429"/>
    <lineage>
        <taxon>Eukaryota</taxon>
        <taxon>Metazoa</taxon>
        <taxon>Cnidaria</taxon>
        <taxon>Anthozoa</taxon>
        <taxon>Hexacorallia</taxon>
        <taxon>Scleractinia</taxon>
        <taxon>Astrocoeniina</taxon>
        <taxon>Pocilloporidae</taxon>
        <taxon>Stylophora</taxon>
    </lineage>
</organism>
<dbReference type="AlphaFoldDB" id="A0A2B4SBW5"/>
<evidence type="ECO:0000313" key="2">
    <source>
        <dbReference type="EMBL" id="PFX26077.1"/>
    </source>
</evidence>
<evidence type="ECO:0000313" key="3">
    <source>
        <dbReference type="Proteomes" id="UP000225706"/>
    </source>
</evidence>
<keyword evidence="2" id="KW-0695">RNA-directed DNA polymerase</keyword>
<comment type="caution">
    <text evidence="2">The sequence shown here is derived from an EMBL/GenBank/DDBJ whole genome shotgun (WGS) entry which is preliminary data.</text>
</comment>
<dbReference type="GO" id="GO:0003964">
    <property type="term" value="F:RNA-directed DNA polymerase activity"/>
    <property type="evidence" value="ECO:0007669"/>
    <property type="project" value="UniProtKB-KW"/>
</dbReference>
<keyword evidence="2" id="KW-0548">Nucleotidyltransferase</keyword>
<dbReference type="PANTHER" id="PTHR47510">
    <property type="entry name" value="REVERSE TRANSCRIPTASE DOMAIN-CONTAINING PROTEIN"/>
    <property type="match status" value="1"/>
</dbReference>
<dbReference type="SUPFAM" id="SSF56672">
    <property type="entry name" value="DNA/RNA polymerases"/>
    <property type="match status" value="1"/>
</dbReference>
<dbReference type="Proteomes" id="UP000225706">
    <property type="component" value="Unassembled WGS sequence"/>
</dbReference>
<dbReference type="OrthoDB" id="6928959at2759"/>
<dbReference type="PROSITE" id="PS50878">
    <property type="entry name" value="RT_POL"/>
    <property type="match status" value="1"/>
</dbReference>
<keyword evidence="2" id="KW-0808">Transferase</keyword>
<gene>
    <name evidence="2" type="ORF">AWC38_SpisGene9271</name>
</gene>
<reference evidence="3" key="1">
    <citation type="journal article" date="2017" name="bioRxiv">
        <title>Comparative analysis of the genomes of Stylophora pistillata and Acropora digitifera provides evidence for extensive differences between species of corals.</title>
        <authorList>
            <person name="Voolstra C.R."/>
            <person name="Li Y."/>
            <person name="Liew Y.J."/>
            <person name="Baumgarten S."/>
            <person name="Zoccola D."/>
            <person name="Flot J.-F."/>
            <person name="Tambutte S."/>
            <person name="Allemand D."/>
            <person name="Aranda M."/>
        </authorList>
    </citation>
    <scope>NUCLEOTIDE SEQUENCE [LARGE SCALE GENOMIC DNA]</scope>
</reference>
<dbReference type="Pfam" id="PF00078">
    <property type="entry name" value="RVT_1"/>
    <property type="match status" value="1"/>
</dbReference>
<proteinExistence type="predicted"/>
<name>A0A2B4SBW5_STYPI</name>
<accession>A0A2B4SBW5</accession>
<feature type="domain" description="Reverse transcriptase" evidence="1">
    <location>
        <begin position="234"/>
        <end position="427"/>
    </location>
</feature>
<dbReference type="InterPro" id="IPR000477">
    <property type="entry name" value="RT_dom"/>
</dbReference>
<protein>
    <submittedName>
        <fullName evidence="2">Putative RNA-directed DNA polymerase from transposon X-element</fullName>
    </submittedName>
</protein>
<dbReference type="InterPro" id="IPR043502">
    <property type="entry name" value="DNA/RNA_pol_sf"/>
</dbReference>
<evidence type="ECO:0000259" key="1">
    <source>
        <dbReference type="PROSITE" id="PS50878"/>
    </source>
</evidence>